<dbReference type="AlphaFoldDB" id="A0A6P6AQH4"/>
<dbReference type="GO" id="GO:0009570">
    <property type="term" value="C:chloroplast stroma"/>
    <property type="evidence" value="ECO:0007669"/>
    <property type="project" value="TreeGrafter"/>
</dbReference>
<evidence type="ECO:0000259" key="1">
    <source>
        <dbReference type="Pfam" id="PF23650"/>
    </source>
</evidence>
<dbReference type="Pfam" id="PF23650">
    <property type="entry name" value="DUF7148"/>
    <property type="match status" value="1"/>
</dbReference>
<dbReference type="GeneID" id="111311695"/>
<dbReference type="PANTHER" id="PTHR36352:SF1">
    <property type="entry name" value="EXPRESSED PROTEIN"/>
    <property type="match status" value="1"/>
</dbReference>
<evidence type="ECO:0000313" key="3">
    <source>
        <dbReference type="RefSeq" id="XP_022767043.1"/>
    </source>
</evidence>
<name>A0A6P6AQH4_DURZI</name>
<accession>A0A6P6AQH4</accession>
<organism evidence="2 3">
    <name type="scientific">Durio zibethinus</name>
    <name type="common">Durian</name>
    <dbReference type="NCBI Taxonomy" id="66656"/>
    <lineage>
        <taxon>Eukaryota</taxon>
        <taxon>Viridiplantae</taxon>
        <taxon>Streptophyta</taxon>
        <taxon>Embryophyta</taxon>
        <taxon>Tracheophyta</taxon>
        <taxon>Spermatophyta</taxon>
        <taxon>Magnoliopsida</taxon>
        <taxon>eudicotyledons</taxon>
        <taxon>Gunneridae</taxon>
        <taxon>Pentapetalae</taxon>
        <taxon>rosids</taxon>
        <taxon>malvids</taxon>
        <taxon>Malvales</taxon>
        <taxon>Malvaceae</taxon>
        <taxon>Helicteroideae</taxon>
        <taxon>Durio</taxon>
    </lineage>
</organism>
<proteinExistence type="predicted"/>
<keyword evidence="2" id="KW-1185">Reference proteome</keyword>
<dbReference type="InterPro" id="IPR055572">
    <property type="entry name" value="DUF7148"/>
</dbReference>
<dbReference type="PANTHER" id="PTHR36352">
    <property type="entry name" value="EXPRESSED PROTEIN"/>
    <property type="match status" value="1"/>
</dbReference>
<protein>
    <submittedName>
        <fullName evidence="3">Uncharacterized protein LOC111311695</fullName>
    </submittedName>
</protein>
<dbReference type="OrthoDB" id="1930092at2759"/>
<dbReference type="GO" id="GO:0009535">
    <property type="term" value="C:chloroplast thylakoid membrane"/>
    <property type="evidence" value="ECO:0007669"/>
    <property type="project" value="TreeGrafter"/>
</dbReference>
<feature type="domain" description="DUF7148" evidence="1">
    <location>
        <begin position="113"/>
        <end position="227"/>
    </location>
</feature>
<evidence type="ECO:0000313" key="2">
    <source>
        <dbReference type="Proteomes" id="UP000515121"/>
    </source>
</evidence>
<sequence>MLYPKEKKKKKTTTCIFILIRISLGHFSFQTSLMASALRQPLHASGAIPPVQLSYPMARGISSLPVVFVKDKKQRSSKLSGYYGHRHRNLIVKLVGKASPGKDDIMPAADDPEDGVSLGTMRLPSNTDLQRFETLLFQWANSLCQGANLPLPVPLKIDKIPGGARLGFITIGDGKTEVLVYIDCLVFPATDGSGPIFRAIRNGPLKDQSPPGEPRIMRSLLQALQKNDDVIALLEQNIR</sequence>
<dbReference type="Proteomes" id="UP000515121">
    <property type="component" value="Unplaced"/>
</dbReference>
<gene>
    <name evidence="3" type="primary">LOC111311695</name>
</gene>
<dbReference type="KEGG" id="dzi:111311695"/>
<reference evidence="3" key="1">
    <citation type="submission" date="2025-08" db="UniProtKB">
        <authorList>
            <consortium name="RefSeq"/>
        </authorList>
    </citation>
    <scope>IDENTIFICATION</scope>
    <source>
        <tissue evidence="3">Fruit stalk</tissue>
    </source>
</reference>
<dbReference type="RefSeq" id="XP_022767043.1">
    <property type="nucleotide sequence ID" value="XM_022911308.1"/>
</dbReference>